<comment type="caution">
    <text evidence="8">The sequence shown here is derived from an EMBL/GenBank/DDBJ whole genome shotgun (WGS) entry which is preliminary data.</text>
</comment>
<feature type="compositionally biased region" description="Polar residues" evidence="5">
    <location>
        <begin position="995"/>
        <end position="1012"/>
    </location>
</feature>
<feature type="region of interest" description="Disordered" evidence="5">
    <location>
        <begin position="66"/>
        <end position="85"/>
    </location>
</feature>
<feature type="compositionally biased region" description="Polar residues" evidence="5">
    <location>
        <begin position="1031"/>
        <end position="1048"/>
    </location>
</feature>
<dbReference type="InterPro" id="IPR051663">
    <property type="entry name" value="CLec_Tetranectin-domain"/>
</dbReference>
<dbReference type="SMART" id="SM00034">
    <property type="entry name" value="CLECT"/>
    <property type="match status" value="3"/>
</dbReference>
<evidence type="ECO:0000256" key="1">
    <source>
        <dbReference type="ARBA" id="ARBA00004613"/>
    </source>
</evidence>
<gene>
    <name evidence="8" type="ORF">RRG08_042028</name>
</gene>
<feature type="domain" description="C-type lectin" evidence="7">
    <location>
        <begin position="403"/>
        <end position="523"/>
    </location>
</feature>
<dbReference type="EMBL" id="JAWDGP010004412">
    <property type="protein sequence ID" value="KAK3764718.1"/>
    <property type="molecule type" value="Genomic_DNA"/>
</dbReference>
<evidence type="ECO:0000259" key="7">
    <source>
        <dbReference type="PROSITE" id="PS50041"/>
    </source>
</evidence>
<accession>A0AAE0Z8G2</accession>
<keyword evidence="6" id="KW-0812">Transmembrane</keyword>
<feature type="region of interest" description="Disordered" evidence="5">
    <location>
        <begin position="981"/>
        <end position="1052"/>
    </location>
</feature>
<keyword evidence="6" id="KW-0472">Membrane</keyword>
<dbReference type="InterPro" id="IPR016187">
    <property type="entry name" value="CTDL_fold"/>
</dbReference>
<evidence type="ECO:0000313" key="8">
    <source>
        <dbReference type="EMBL" id="KAK3764718.1"/>
    </source>
</evidence>
<dbReference type="Gene3D" id="3.10.100.10">
    <property type="entry name" value="Mannose-Binding Protein A, subunit A"/>
    <property type="match status" value="3"/>
</dbReference>
<evidence type="ECO:0000256" key="4">
    <source>
        <dbReference type="ARBA" id="ARBA00022734"/>
    </source>
</evidence>
<dbReference type="InterPro" id="IPR016186">
    <property type="entry name" value="C-type_lectin-like/link_sf"/>
</dbReference>
<dbReference type="Pfam" id="PF00059">
    <property type="entry name" value="Lectin_C"/>
    <property type="match status" value="3"/>
</dbReference>
<comment type="subcellular location">
    <subcellularLocation>
        <location evidence="1">Secreted</location>
    </subcellularLocation>
</comment>
<keyword evidence="4" id="KW-0430">Lectin</keyword>
<feature type="domain" description="C-type lectin" evidence="7">
    <location>
        <begin position="272"/>
        <end position="391"/>
    </location>
</feature>
<dbReference type="GO" id="GO:0005615">
    <property type="term" value="C:extracellular space"/>
    <property type="evidence" value="ECO:0007669"/>
    <property type="project" value="TreeGrafter"/>
</dbReference>
<feature type="transmembrane region" description="Helical" evidence="6">
    <location>
        <begin position="851"/>
        <end position="871"/>
    </location>
</feature>
<keyword evidence="2" id="KW-0964">Secreted</keyword>
<keyword evidence="3" id="KW-0732">Signal</keyword>
<organism evidence="8 9">
    <name type="scientific">Elysia crispata</name>
    <name type="common">lettuce slug</name>
    <dbReference type="NCBI Taxonomy" id="231223"/>
    <lineage>
        <taxon>Eukaryota</taxon>
        <taxon>Metazoa</taxon>
        <taxon>Spiralia</taxon>
        <taxon>Lophotrochozoa</taxon>
        <taxon>Mollusca</taxon>
        <taxon>Gastropoda</taxon>
        <taxon>Heterobranchia</taxon>
        <taxon>Euthyneura</taxon>
        <taxon>Panpulmonata</taxon>
        <taxon>Sacoglossa</taxon>
        <taxon>Placobranchoidea</taxon>
        <taxon>Plakobranchidae</taxon>
        <taxon>Elysia</taxon>
    </lineage>
</organism>
<dbReference type="InterPro" id="IPR035234">
    <property type="entry name" value="IgGFc-bd_N"/>
</dbReference>
<keyword evidence="9" id="KW-1185">Reference proteome</keyword>
<evidence type="ECO:0000313" key="9">
    <source>
        <dbReference type="Proteomes" id="UP001283361"/>
    </source>
</evidence>
<dbReference type="InterPro" id="IPR001304">
    <property type="entry name" value="C-type_lectin-like"/>
</dbReference>
<feature type="compositionally biased region" description="Polar residues" evidence="5">
    <location>
        <begin position="69"/>
        <end position="79"/>
    </location>
</feature>
<evidence type="ECO:0000256" key="6">
    <source>
        <dbReference type="SAM" id="Phobius"/>
    </source>
</evidence>
<dbReference type="GO" id="GO:0008083">
    <property type="term" value="F:growth factor activity"/>
    <property type="evidence" value="ECO:0007669"/>
    <property type="project" value="TreeGrafter"/>
</dbReference>
<feature type="transmembrane region" description="Helical" evidence="6">
    <location>
        <begin position="1104"/>
        <end position="1125"/>
    </location>
</feature>
<protein>
    <recommendedName>
        <fullName evidence="7">C-type lectin domain-containing protein</fullName>
    </recommendedName>
</protein>
<dbReference type="CDD" id="cd00037">
    <property type="entry name" value="CLECT"/>
    <property type="match status" value="2"/>
</dbReference>
<dbReference type="PROSITE" id="PS50041">
    <property type="entry name" value="C_TYPE_LECTIN_2"/>
    <property type="match status" value="3"/>
</dbReference>
<dbReference type="GO" id="GO:0030246">
    <property type="term" value="F:carbohydrate binding"/>
    <property type="evidence" value="ECO:0007669"/>
    <property type="project" value="UniProtKB-KW"/>
</dbReference>
<dbReference type="PANTHER" id="PTHR22799">
    <property type="entry name" value="TETRANECTIN-RELATED"/>
    <property type="match status" value="1"/>
</dbReference>
<reference evidence="8" key="1">
    <citation type="journal article" date="2023" name="G3 (Bethesda)">
        <title>A reference genome for the long-term kleptoplast-retaining sea slug Elysia crispata morphotype clarki.</title>
        <authorList>
            <person name="Eastman K.E."/>
            <person name="Pendleton A.L."/>
            <person name="Shaikh M.A."/>
            <person name="Suttiyut T."/>
            <person name="Ogas R."/>
            <person name="Tomko P."/>
            <person name="Gavelis G."/>
            <person name="Widhalm J.R."/>
            <person name="Wisecaver J.H."/>
        </authorList>
    </citation>
    <scope>NUCLEOTIDE SEQUENCE</scope>
    <source>
        <strain evidence="8">ECLA1</strain>
    </source>
</reference>
<proteinExistence type="predicted"/>
<feature type="compositionally biased region" description="Low complexity" evidence="5">
    <location>
        <begin position="1013"/>
        <end position="1024"/>
    </location>
</feature>
<name>A0AAE0Z8G2_9GAST</name>
<dbReference type="AlphaFoldDB" id="A0AAE0Z8G2"/>
<feature type="compositionally biased region" description="Low complexity" evidence="5">
    <location>
        <begin position="982"/>
        <end position="994"/>
    </location>
</feature>
<dbReference type="PANTHER" id="PTHR22799:SF1">
    <property type="entry name" value="C-TYPE LECTIN DOMAIN FAMILY 11 MEMBER A"/>
    <property type="match status" value="1"/>
</dbReference>
<dbReference type="Proteomes" id="UP001283361">
    <property type="component" value="Unassembled WGS sequence"/>
</dbReference>
<feature type="domain" description="C-type lectin" evidence="7">
    <location>
        <begin position="141"/>
        <end position="255"/>
    </location>
</feature>
<evidence type="ECO:0000256" key="2">
    <source>
        <dbReference type="ARBA" id="ARBA00022525"/>
    </source>
</evidence>
<evidence type="ECO:0000256" key="3">
    <source>
        <dbReference type="ARBA" id="ARBA00022729"/>
    </source>
</evidence>
<keyword evidence="6" id="KW-1133">Transmembrane helix</keyword>
<sequence>MDSSTVSDFGAYLFTTNSVTGSIMCSHLGLPKKNSNNVDYDFLEYLTALDSKHLCDKDETTAAPKSASLDWTTSNTQNETTDDNRLTTEDREQCSFLFHDGLIRECIMEKIILFVFAGLQLITSQGIFDPCYFWPGSIYAGDGMCFKFGDQRINFIYSQETCKQDGSTLAEPRTQQQKEAVKTLSSGVGAVWIGASDPAGGSDYVWLSDRQRVASPVIVDWLPFAAFNKPVCLIMNSTTELVTQNCWNRFRYICQIYAENPCDVFLPGGEFYENSCYLPVSELMTLHDAALYCEELNGKVIEPSINLFITYMEQFASWNYSPESDIWLGLTQQDKMFAWRSTGESVSTANWADGVLGSSEVSIDSAVLMKGKYNWTWDIVTKSGRAHVVCQRDISEECTGVFSSGRCFNIYNTTTNWNTAKAACQDKGSYLAEPKTEVLGRTVERYVLDTPHATNVFLGATDLEIEGTFVWDYSRNLLSDTYTDWAPGEPNDHNGREDCIEYAISYKAWNDISNSYSRCYICEQVYFHSYVVVLPIEDFAGPVIYTFAMLSVVSFPSQQRPNYLEFSTFPSGDVHTTRLLGNQTYQYYINTIGLTLNSNGLQQKYVRVQSSGSLDVHLFLWSHGFSISSLVLEEMKPGTSSAFFSNPGQKDTSLAIVSTEEESSSFQFAFATDSETVTFAINNMKTQSRELFVVSKSLSDKYQSVYVDTISGAASAQLIYSPGALGVFRFGREYEGVTSDVSYGQILPLSMIGSDYITFPSLPMNKDVIDHFTVVAVYNNTIITLYDPDPTVAPRKLNLPWPGYVVDLELPASSFYHVNGTSVFYLYARLRGSGGLCSMALLQEKLFRSSYHLAVVGPLLQMTAIFVVVVVKTQDIGAVMAVSEMGVTSFPDACENVKGTEWSGCYFQLKVSSVENFFDIKINSSTVSLFGAYLFTTSNITGNTMCCHLGMPKALPDSLEFDFTKYLSVVESKHLCDREATTTEPAAAATDLTTSNTQADESTTNGDMNQQATTQSSGSSSSTETSDRSMHITTSQQDSASGITTPSGPLSCKEAGIPVSNANLTRKEVEEALKKIISHLSVEAESLSKVKRSKISAPDERTSCTIMGIGGLVFILVVLGLMLVFDIPNLVQDVRLASRALNR</sequence>
<evidence type="ECO:0000256" key="5">
    <source>
        <dbReference type="SAM" id="MobiDB-lite"/>
    </source>
</evidence>
<dbReference type="Pfam" id="PF17517">
    <property type="entry name" value="IgGFc_binding"/>
    <property type="match status" value="1"/>
</dbReference>
<dbReference type="SUPFAM" id="SSF56436">
    <property type="entry name" value="C-type lectin-like"/>
    <property type="match status" value="3"/>
</dbReference>